<feature type="region of interest" description="Disordered" evidence="1">
    <location>
        <begin position="136"/>
        <end position="155"/>
    </location>
</feature>
<feature type="chain" id="PRO_5001604054" evidence="2">
    <location>
        <begin position="24"/>
        <end position="288"/>
    </location>
</feature>
<dbReference type="HOGENOM" id="CLU_036093_1_1_1"/>
<evidence type="ECO:0000313" key="4">
    <source>
        <dbReference type="Proteomes" id="UP000053664"/>
    </source>
</evidence>
<keyword evidence="2" id="KW-0732">Signal</keyword>
<accession>A0A061HA14</accession>
<organism evidence="3 4">
    <name type="scientific">Pseudozyma flocculosa PF-1</name>
    <dbReference type="NCBI Taxonomy" id="1277687"/>
    <lineage>
        <taxon>Eukaryota</taxon>
        <taxon>Fungi</taxon>
        <taxon>Dikarya</taxon>
        <taxon>Basidiomycota</taxon>
        <taxon>Ustilaginomycotina</taxon>
        <taxon>Ustilaginomycetes</taxon>
        <taxon>Ustilaginales</taxon>
        <taxon>Ustilaginaceae</taxon>
        <taxon>Pseudozyma</taxon>
    </lineage>
</organism>
<gene>
    <name evidence="3" type="ORF">PFL1_04964</name>
</gene>
<dbReference type="Proteomes" id="UP000053664">
    <property type="component" value="Unassembled WGS sequence"/>
</dbReference>
<dbReference type="EMBL" id="KE361639">
    <property type="protein sequence ID" value="EPQ27426.1"/>
    <property type="molecule type" value="Genomic_DNA"/>
</dbReference>
<feature type="compositionally biased region" description="Pro residues" evidence="1">
    <location>
        <begin position="246"/>
        <end position="255"/>
    </location>
</feature>
<dbReference type="GeneID" id="19319064"/>
<evidence type="ECO:0000256" key="1">
    <source>
        <dbReference type="SAM" id="MobiDB-lite"/>
    </source>
</evidence>
<feature type="signal peptide" evidence="2">
    <location>
        <begin position="1"/>
        <end position="23"/>
    </location>
</feature>
<dbReference type="OrthoDB" id="2564904at2759"/>
<evidence type="ECO:0000256" key="2">
    <source>
        <dbReference type="SAM" id="SignalP"/>
    </source>
</evidence>
<protein>
    <submittedName>
        <fullName evidence="3">Uncharacterized protein</fullName>
    </submittedName>
</protein>
<evidence type="ECO:0000313" key="3">
    <source>
        <dbReference type="EMBL" id="EPQ27426.1"/>
    </source>
</evidence>
<feature type="region of interest" description="Disordered" evidence="1">
    <location>
        <begin position="232"/>
        <end position="288"/>
    </location>
</feature>
<reference evidence="3 4" key="1">
    <citation type="journal article" date="2013" name="Plant Cell">
        <title>The transition from a phytopathogenic smut ancestor to an anamorphic biocontrol agent deciphered by comparative whole-genome analysis.</title>
        <authorList>
            <person name="Lefebvre F."/>
            <person name="Joly D.L."/>
            <person name="Labbe C."/>
            <person name="Teichmann B."/>
            <person name="Linning R."/>
            <person name="Belzile F."/>
            <person name="Bakkeren G."/>
            <person name="Belanger R.R."/>
        </authorList>
    </citation>
    <scope>NUCLEOTIDE SEQUENCE [LARGE SCALE GENOMIC DNA]</scope>
    <source>
        <strain evidence="3 4">PF-1</strain>
    </source>
</reference>
<sequence length="288" mass="31140">MMVGFKFSALVTVTATLIATAEAQKKPIFHVNNLPDKWEPGQVGSNQCKKWGDSSPDSMCQNVFVNSANDFCLFLPYTPNTTIGDEEERTVSYCTRSGYGTRVFSPGTIKGAQFLKTPNYLQVTGYGDFTKVVAPGDEGGELDPHGATGAGNPPGGLVFSNAIPGHEGHWRQSREWSSFASATEFSIRLGYGSKAALYAPHIYDEMGAQWNHPGKYYHHKFEDCDGDSGAPPGVYGDYTFHQGDPKTPPAHPPPASSNCHPLPSPDGGLAPQKPYRKRALPTAVADRL</sequence>
<dbReference type="KEGG" id="pfp:PFL1_04964"/>
<dbReference type="RefSeq" id="XP_007880685.1">
    <property type="nucleotide sequence ID" value="XM_007882494.1"/>
</dbReference>
<dbReference type="AlphaFoldDB" id="A0A061HA14"/>
<name>A0A061HA14_9BASI</name>
<proteinExistence type="predicted"/>
<dbReference type="eggNOG" id="ENOG502RYV0">
    <property type="taxonomic scope" value="Eukaryota"/>
</dbReference>